<dbReference type="InterPro" id="IPR000092">
    <property type="entry name" value="Polyprenyl_synt"/>
</dbReference>
<dbReference type="PANTHER" id="PTHR12001:SF85">
    <property type="entry name" value="SHORT CHAIN ISOPRENYL DIPHOSPHATE SYNTHASE"/>
    <property type="match status" value="1"/>
</dbReference>
<comment type="cofactor">
    <cofactor evidence="1">
        <name>Mg(2+)</name>
        <dbReference type="ChEBI" id="CHEBI:18420"/>
    </cofactor>
</comment>
<reference evidence="9 10" key="1">
    <citation type="submission" date="2016-02" db="EMBL/GenBank/DDBJ databases">
        <authorList>
            <consortium name="Pathogen Informatics"/>
        </authorList>
    </citation>
    <scope>NUCLEOTIDE SEQUENCE [LARGE SCALE GENOMIC DNA]</scope>
    <source>
        <strain evidence="7 9">LSS69</strain>
        <strain evidence="8 10">LSS8</strain>
    </source>
</reference>
<evidence type="ECO:0000256" key="3">
    <source>
        <dbReference type="ARBA" id="ARBA00022679"/>
    </source>
</evidence>
<evidence type="ECO:0000313" key="9">
    <source>
        <dbReference type="Proteomes" id="UP000071533"/>
    </source>
</evidence>
<protein>
    <submittedName>
        <fullName evidence="7">Polyprenyl synthetase</fullName>
        <ecNumber evidence="7">2.5.1.30</ecNumber>
    </submittedName>
</protein>
<dbReference type="GO" id="GO:0046872">
    <property type="term" value="F:metal ion binding"/>
    <property type="evidence" value="ECO:0007669"/>
    <property type="project" value="UniProtKB-KW"/>
</dbReference>
<dbReference type="Pfam" id="PF00348">
    <property type="entry name" value="polyprenyl_synt"/>
    <property type="match status" value="1"/>
</dbReference>
<dbReference type="EMBL" id="FIID01000010">
    <property type="protein sequence ID" value="CYV80286.1"/>
    <property type="molecule type" value="Genomic_DNA"/>
</dbReference>
<proteinExistence type="inferred from homology"/>
<dbReference type="SUPFAM" id="SSF48576">
    <property type="entry name" value="Terpenoid synthases"/>
    <property type="match status" value="1"/>
</dbReference>
<evidence type="ECO:0000256" key="5">
    <source>
        <dbReference type="ARBA" id="ARBA00022842"/>
    </source>
</evidence>
<name>A0A0Z8JU82_STRSU</name>
<dbReference type="GO" id="GO:0000010">
    <property type="term" value="F:heptaprenyl diphosphate synthase activity"/>
    <property type="evidence" value="ECO:0007669"/>
    <property type="project" value="UniProtKB-EC"/>
</dbReference>
<evidence type="ECO:0000256" key="2">
    <source>
        <dbReference type="ARBA" id="ARBA00006706"/>
    </source>
</evidence>
<dbReference type="Proteomes" id="UP000071533">
    <property type="component" value="Unassembled WGS sequence"/>
</dbReference>
<dbReference type="GO" id="GO:0008299">
    <property type="term" value="P:isoprenoid biosynthetic process"/>
    <property type="evidence" value="ECO:0007669"/>
    <property type="project" value="InterPro"/>
</dbReference>
<evidence type="ECO:0000256" key="6">
    <source>
        <dbReference type="RuleBase" id="RU004466"/>
    </source>
</evidence>
<dbReference type="Gene3D" id="1.10.600.10">
    <property type="entry name" value="Farnesyl Diphosphate Synthase"/>
    <property type="match status" value="1"/>
</dbReference>
<keyword evidence="3 6" id="KW-0808">Transferase</keyword>
<evidence type="ECO:0000256" key="1">
    <source>
        <dbReference type="ARBA" id="ARBA00001946"/>
    </source>
</evidence>
<keyword evidence="5" id="KW-0460">Magnesium</keyword>
<dbReference type="InterPro" id="IPR008949">
    <property type="entry name" value="Isoprenoid_synthase_dom_sf"/>
</dbReference>
<sequence length="319" mass="37261">MRNLPEIVLTKKEKGFLFEIDSRIKALLLELPKQYHDILQVVNGNRFRPLLTYYGYTLYSNELNETIYHSATAIELIHKASIIIDDIIDQDEKRHGLPTVHQQYSINEALIITVFLLGKCIELLSNIDDSTIRLFSQMISKMCQGTLSELNIDDNVTLSEVKYILDNQTSQVIQNSLIIGMKSYDDSIYNQYLETIGYKLGYLFQLLNDCEAYFNPKFAMKYKGNANLDINKQRKNLCFSYLEQFLNYKEKIELNNGNYSILNHLLKKYQILDYVRQEIHCIELDIQSHLNHLGEELNTDRLTLFIRYAINLAKARANF</sequence>
<dbReference type="EC" id="2.5.1.30" evidence="7"/>
<dbReference type="RefSeq" id="WP_003085572.1">
    <property type="nucleotide sequence ID" value="NZ_CEHX01000035.1"/>
</dbReference>
<dbReference type="Proteomes" id="UP000072933">
    <property type="component" value="Unassembled WGS sequence"/>
</dbReference>
<dbReference type="PANTHER" id="PTHR12001">
    <property type="entry name" value="GERANYLGERANYL PYROPHOSPHATE SYNTHASE"/>
    <property type="match status" value="1"/>
</dbReference>
<evidence type="ECO:0000256" key="4">
    <source>
        <dbReference type="ARBA" id="ARBA00022723"/>
    </source>
</evidence>
<evidence type="ECO:0000313" key="10">
    <source>
        <dbReference type="Proteomes" id="UP000072933"/>
    </source>
</evidence>
<evidence type="ECO:0000313" key="7">
    <source>
        <dbReference type="EMBL" id="CYV60132.1"/>
    </source>
</evidence>
<organism evidence="7 9">
    <name type="scientific">Streptococcus suis</name>
    <dbReference type="NCBI Taxonomy" id="1307"/>
    <lineage>
        <taxon>Bacteria</taxon>
        <taxon>Bacillati</taxon>
        <taxon>Bacillota</taxon>
        <taxon>Bacilli</taxon>
        <taxon>Lactobacillales</taxon>
        <taxon>Streptococcaceae</taxon>
        <taxon>Streptococcus</taxon>
    </lineage>
</organism>
<comment type="similarity">
    <text evidence="2 6">Belongs to the FPP/GGPP synthase family.</text>
</comment>
<dbReference type="AlphaFoldDB" id="A0A0Z8JU82"/>
<evidence type="ECO:0000313" key="8">
    <source>
        <dbReference type="EMBL" id="CYV80286.1"/>
    </source>
</evidence>
<accession>A0A0Z8JU82</accession>
<keyword evidence="4" id="KW-0479">Metal-binding</keyword>
<gene>
    <name evidence="7" type="primary">hepT_2</name>
    <name evidence="8" type="ORF">ERS132370_01077</name>
    <name evidence="7" type="ORF">ERS132431_02001</name>
</gene>
<dbReference type="EMBL" id="FIHS01000034">
    <property type="protein sequence ID" value="CYV60132.1"/>
    <property type="molecule type" value="Genomic_DNA"/>
</dbReference>